<evidence type="ECO:0008006" key="3">
    <source>
        <dbReference type="Google" id="ProtNLM"/>
    </source>
</evidence>
<evidence type="ECO:0000313" key="1">
    <source>
        <dbReference type="EMBL" id="RKD16243.1"/>
    </source>
</evidence>
<proteinExistence type="predicted"/>
<dbReference type="AlphaFoldDB" id="A0A419S609"/>
<organism evidence="1 2">
    <name type="scientific">Pelobium manganitolerans</name>
    <dbReference type="NCBI Taxonomy" id="1842495"/>
    <lineage>
        <taxon>Bacteria</taxon>
        <taxon>Pseudomonadati</taxon>
        <taxon>Bacteroidota</taxon>
        <taxon>Sphingobacteriia</taxon>
        <taxon>Sphingobacteriales</taxon>
        <taxon>Sphingobacteriaceae</taxon>
        <taxon>Pelobium</taxon>
    </lineage>
</organism>
<dbReference type="EMBL" id="MBTA01000023">
    <property type="protein sequence ID" value="RKD16243.1"/>
    <property type="molecule type" value="Genomic_DNA"/>
</dbReference>
<dbReference type="Proteomes" id="UP000283433">
    <property type="component" value="Unassembled WGS sequence"/>
</dbReference>
<dbReference type="InterPro" id="IPR048012">
    <property type="entry name" value="BfmA-like_N"/>
</dbReference>
<reference evidence="1 2" key="1">
    <citation type="submission" date="2016-07" db="EMBL/GenBank/DDBJ databases">
        <title>Genome of Pelobium manganitolerans.</title>
        <authorList>
            <person name="Wu S."/>
            <person name="Wang G."/>
        </authorList>
    </citation>
    <scope>NUCLEOTIDE SEQUENCE [LARGE SCALE GENOMIC DNA]</scope>
    <source>
        <strain evidence="1 2">YS-25</strain>
    </source>
</reference>
<protein>
    <recommendedName>
        <fullName evidence="3">Clindamycin resistance transfer factor btgA</fullName>
    </recommendedName>
</protein>
<comment type="caution">
    <text evidence="1">The sequence shown here is derived from an EMBL/GenBank/DDBJ whole genome shotgun (WGS) entry which is preliminary data.</text>
</comment>
<dbReference type="RefSeq" id="WP_120181743.1">
    <property type="nucleotide sequence ID" value="NZ_MBTA01000023.1"/>
</dbReference>
<name>A0A419S609_9SPHI</name>
<evidence type="ECO:0000313" key="2">
    <source>
        <dbReference type="Proteomes" id="UP000283433"/>
    </source>
</evidence>
<accession>A0A419S609</accession>
<dbReference type="NCBIfam" id="NF041200">
    <property type="entry name" value="mob_BfmA_Nterm"/>
    <property type="match status" value="1"/>
</dbReference>
<sequence length="180" mass="21188">MNEKTIRFPVKTDEKIKKIAMKLGRTKLETFIQMVDYFYSSKKDPKDISDELLKNTLLRNHRDYIGFIKTQESELLIPIKRDADRMIKGLQLVANYFKEDILAQNHKTLAYQEQQKKECEENRRLMVKINQSLSTKEQLKVQFLNILKSYADARDAFGMMTSAKDKAELFQKTIANIKML</sequence>
<keyword evidence="2" id="KW-1185">Reference proteome</keyword>
<dbReference type="OrthoDB" id="944975at2"/>
<gene>
    <name evidence="1" type="ORF">BCY91_05045</name>
</gene>